<dbReference type="InterPro" id="IPR017937">
    <property type="entry name" value="Thioredoxin_CS"/>
</dbReference>
<keyword evidence="3" id="KW-0413">Isomerase</keyword>
<evidence type="ECO:0000313" key="4">
    <source>
        <dbReference type="Proteomes" id="UP000192393"/>
    </source>
</evidence>
<dbReference type="GO" id="GO:0016491">
    <property type="term" value="F:oxidoreductase activity"/>
    <property type="evidence" value="ECO:0007669"/>
    <property type="project" value="InterPro"/>
</dbReference>
<keyword evidence="4" id="KW-1185">Reference proteome</keyword>
<gene>
    <name evidence="3" type="ORF">SAMN06296427_102133</name>
</gene>
<protein>
    <submittedName>
        <fullName evidence="3">Thiol-disulfide isomerase or thioredoxin</fullName>
    </submittedName>
</protein>
<dbReference type="PROSITE" id="PS00194">
    <property type="entry name" value="THIOREDOXIN_1"/>
    <property type="match status" value="1"/>
</dbReference>
<keyword evidence="1" id="KW-0676">Redox-active center</keyword>
<accession>A0A1W1Z2A7</accession>
<dbReference type="RefSeq" id="WP_084016237.1">
    <property type="nucleotide sequence ID" value="NZ_FWXS01000002.1"/>
</dbReference>
<dbReference type="InterPro" id="IPR000866">
    <property type="entry name" value="AhpC/TSA"/>
</dbReference>
<feature type="domain" description="Thioredoxin" evidence="2">
    <location>
        <begin position="41"/>
        <end position="189"/>
    </location>
</feature>
<dbReference type="OrthoDB" id="9815205at2"/>
<sequence>MKIDKGIITSAAALILLGLFFFTPVGDWVKGIINEKTLAGPNTEKPLREFSLNDKNLTISLKGYNGTPDGNLADFRGQVVFLNFWGSWCPPCVAEMPSIQKLHETYGDKIKIVLITMNDKPEKFIPFLEKHNYSMPVYEASSLIPKVLIPKSFPTTYIIDKRGEVVLKEIKSANWDSKEVHNLIEKLINQQ</sequence>
<dbReference type="GO" id="GO:0016853">
    <property type="term" value="F:isomerase activity"/>
    <property type="evidence" value="ECO:0007669"/>
    <property type="project" value="UniProtKB-KW"/>
</dbReference>
<evidence type="ECO:0000259" key="2">
    <source>
        <dbReference type="PROSITE" id="PS51352"/>
    </source>
</evidence>
<dbReference type="Pfam" id="PF00578">
    <property type="entry name" value="AhpC-TSA"/>
    <property type="match status" value="1"/>
</dbReference>
<proteinExistence type="predicted"/>
<dbReference type="SUPFAM" id="SSF52833">
    <property type="entry name" value="Thioredoxin-like"/>
    <property type="match status" value="1"/>
</dbReference>
<dbReference type="InterPro" id="IPR013766">
    <property type="entry name" value="Thioredoxin_domain"/>
</dbReference>
<dbReference type="InterPro" id="IPR036249">
    <property type="entry name" value="Thioredoxin-like_sf"/>
</dbReference>
<reference evidence="3 4" key="1">
    <citation type="submission" date="2017-04" db="EMBL/GenBank/DDBJ databases">
        <authorList>
            <person name="Afonso C.L."/>
            <person name="Miller P.J."/>
            <person name="Scott M.A."/>
            <person name="Spackman E."/>
            <person name="Goraichik I."/>
            <person name="Dimitrov K.M."/>
            <person name="Suarez D.L."/>
            <person name="Swayne D.E."/>
        </authorList>
    </citation>
    <scope>NUCLEOTIDE SEQUENCE [LARGE SCALE GENOMIC DNA]</scope>
    <source>
        <strain evidence="3 4">CGMCC 1.12708</strain>
    </source>
</reference>
<dbReference type="GO" id="GO:0016209">
    <property type="term" value="F:antioxidant activity"/>
    <property type="evidence" value="ECO:0007669"/>
    <property type="project" value="InterPro"/>
</dbReference>
<dbReference type="CDD" id="cd02966">
    <property type="entry name" value="TlpA_like_family"/>
    <property type="match status" value="1"/>
</dbReference>
<organism evidence="3 4">
    <name type="scientific">Moheibacter sediminis</name>
    <dbReference type="NCBI Taxonomy" id="1434700"/>
    <lineage>
        <taxon>Bacteria</taxon>
        <taxon>Pseudomonadati</taxon>
        <taxon>Bacteroidota</taxon>
        <taxon>Flavobacteriia</taxon>
        <taxon>Flavobacteriales</taxon>
        <taxon>Weeksellaceae</taxon>
        <taxon>Moheibacter</taxon>
    </lineage>
</organism>
<evidence type="ECO:0000313" key="3">
    <source>
        <dbReference type="EMBL" id="SMC42590.1"/>
    </source>
</evidence>
<dbReference type="EMBL" id="FWXS01000002">
    <property type="protein sequence ID" value="SMC42590.1"/>
    <property type="molecule type" value="Genomic_DNA"/>
</dbReference>
<dbReference type="Gene3D" id="3.40.30.10">
    <property type="entry name" value="Glutaredoxin"/>
    <property type="match status" value="1"/>
</dbReference>
<dbReference type="PANTHER" id="PTHR42852:SF17">
    <property type="entry name" value="THIOREDOXIN-LIKE PROTEIN HI_1115"/>
    <property type="match status" value="1"/>
</dbReference>
<evidence type="ECO:0000256" key="1">
    <source>
        <dbReference type="ARBA" id="ARBA00023284"/>
    </source>
</evidence>
<dbReference type="Proteomes" id="UP000192393">
    <property type="component" value="Unassembled WGS sequence"/>
</dbReference>
<name>A0A1W1Z2A7_9FLAO</name>
<dbReference type="InterPro" id="IPR050553">
    <property type="entry name" value="Thioredoxin_ResA/DsbE_sf"/>
</dbReference>
<dbReference type="STRING" id="1434700.SAMN06296427_102133"/>
<dbReference type="AlphaFoldDB" id="A0A1W1Z2A7"/>
<dbReference type="PANTHER" id="PTHR42852">
    <property type="entry name" value="THIOL:DISULFIDE INTERCHANGE PROTEIN DSBE"/>
    <property type="match status" value="1"/>
</dbReference>
<dbReference type="PROSITE" id="PS51352">
    <property type="entry name" value="THIOREDOXIN_2"/>
    <property type="match status" value="1"/>
</dbReference>